<protein>
    <submittedName>
        <fullName evidence="2">Uncharacterized protein</fullName>
    </submittedName>
</protein>
<keyword evidence="1" id="KW-0472">Membrane</keyword>
<dbReference type="EMBL" id="CABVPX010000063">
    <property type="protein sequence ID" value="VWC46165.1"/>
    <property type="molecule type" value="Genomic_DNA"/>
</dbReference>
<reference evidence="2 3" key="1">
    <citation type="submission" date="2019-09" db="EMBL/GenBank/DDBJ databases">
        <authorList>
            <person name="Depoorter E."/>
        </authorList>
    </citation>
    <scope>NUCLEOTIDE SEQUENCE [LARGE SCALE GENOMIC DNA]</scope>
    <source>
        <strain evidence="2">LMG 24066</strain>
    </source>
</reference>
<evidence type="ECO:0000256" key="1">
    <source>
        <dbReference type="SAM" id="Phobius"/>
    </source>
</evidence>
<accession>A0A9Q9SRQ8</accession>
<feature type="transmembrane region" description="Helical" evidence="1">
    <location>
        <begin position="12"/>
        <end position="30"/>
    </location>
</feature>
<proteinExistence type="predicted"/>
<gene>
    <name evidence="2" type="ORF">BAR24066_07381</name>
</gene>
<keyword evidence="1" id="KW-0812">Transmembrane</keyword>
<dbReference type="Proteomes" id="UP000494172">
    <property type="component" value="Unassembled WGS sequence"/>
</dbReference>
<organism evidence="2 3">
    <name type="scientific">Burkholderia arboris</name>
    <dbReference type="NCBI Taxonomy" id="488730"/>
    <lineage>
        <taxon>Bacteria</taxon>
        <taxon>Pseudomonadati</taxon>
        <taxon>Pseudomonadota</taxon>
        <taxon>Betaproteobacteria</taxon>
        <taxon>Burkholderiales</taxon>
        <taxon>Burkholderiaceae</taxon>
        <taxon>Burkholderia</taxon>
        <taxon>Burkholderia cepacia complex</taxon>
    </lineage>
</organism>
<evidence type="ECO:0000313" key="3">
    <source>
        <dbReference type="Proteomes" id="UP000494172"/>
    </source>
</evidence>
<comment type="caution">
    <text evidence="2">The sequence shown here is derived from an EMBL/GenBank/DDBJ whole genome shotgun (WGS) entry which is preliminary data.</text>
</comment>
<feature type="transmembrane region" description="Helical" evidence="1">
    <location>
        <begin position="73"/>
        <end position="89"/>
    </location>
</feature>
<keyword evidence="1" id="KW-1133">Transmembrane helix</keyword>
<feature type="transmembrane region" description="Helical" evidence="1">
    <location>
        <begin position="42"/>
        <end position="61"/>
    </location>
</feature>
<name>A0A9Q9SRQ8_9BURK</name>
<feature type="transmembrane region" description="Helical" evidence="1">
    <location>
        <begin position="118"/>
        <end position="139"/>
    </location>
</feature>
<sequence>MNTNRRSDDSWIIFVIGGIVALFAYLVWQFSTLFGLDMSTGASVFFRLLFLAALVGGAWWFGNDFDIIKLSNIWPIVLALFWACWWPALDYWSSQTGVRFSALAYDQSSPSLMDSDTVWWAAWYTKGGIFAAILGLGYLGKRIFQSDY</sequence>
<dbReference type="RefSeq" id="WP_174994748.1">
    <property type="nucleotide sequence ID" value="NZ_CABVPX010000063.1"/>
</dbReference>
<dbReference type="AlphaFoldDB" id="A0A9Q9SRQ8"/>
<evidence type="ECO:0000313" key="2">
    <source>
        <dbReference type="EMBL" id="VWC46165.1"/>
    </source>
</evidence>